<keyword evidence="8" id="KW-0732">Signal</keyword>
<feature type="chain" id="PRO_5046865342" evidence="8">
    <location>
        <begin position="18"/>
        <end position="1052"/>
    </location>
</feature>
<dbReference type="InterPro" id="IPR036942">
    <property type="entry name" value="Beta-barrel_TonB_sf"/>
</dbReference>
<accession>A0ABU3E396</accession>
<dbReference type="RefSeq" id="WP_311684935.1">
    <property type="nucleotide sequence ID" value="NZ_JAVRHM010000012.1"/>
</dbReference>
<dbReference type="Gene3D" id="2.40.170.20">
    <property type="entry name" value="TonB-dependent receptor, beta-barrel domain"/>
    <property type="match status" value="1"/>
</dbReference>
<dbReference type="NCBIfam" id="TIGR04056">
    <property type="entry name" value="OMP_RagA_SusC"/>
    <property type="match status" value="1"/>
</dbReference>
<evidence type="ECO:0000313" key="11">
    <source>
        <dbReference type="Proteomes" id="UP001261624"/>
    </source>
</evidence>
<protein>
    <submittedName>
        <fullName evidence="10">TonB-dependent receptor</fullName>
    </submittedName>
</protein>
<dbReference type="Pfam" id="PF07715">
    <property type="entry name" value="Plug"/>
    <property type="match status" value="1"/>
</dbReference>
<feature type="domain" description="TonB-dependent receptor plug" evidence="9">
    <location>
        <begin position="112"/>
        <end position="222"/>
    </location>
</feature>
<keyword evidence="11" id="KW-1185">Reference proteome</keyword>
<dbReference type="InterPro" id="IPR008969">
    <property type="entry name" value="CarboxyPept-like_regulatory"/>
</dbReference>
<evidence type="ECO:0000256" key="7">
    <source>
        <dbReference type="PROSITE-ProRule" id="PRU01360"/>
    </source>
</evidence>
<evidence type="ECO:0000256" key="5">
    <source>
        <dbReference type="ARBA" id="ARBA00023136"/>
    </source>
</evidence>
<dbReference type="SUPFAM" id="SSF56935">
    <property type="entry name" value="Porins"/>
    <property type="match status" value="1"/>
</dbReference>
<keyword evidence="10" id="KW-0675">Receptor</keyword>
<dbReference type="InterPro" id="IPR039426">
    <property type="entry name" value="TonB-dep_rcpt-like"/>
</dbReference>
<sequence>MKKILFLFFSSVLICSAQESTHSVSGTITDGQMPLPGVNIFVQGTSNGTTTDFDGNYVLNEVSDDDILVYSFLGYRQQEIVAGNREIIDVVMEEDASALSEVIVTGYSRERKVDLTGAVSIVEMGPIQETAMSSGSALQAMQGRVPGLFVEKSGDPTGSSNRILIRGVNTLGNNEPLFVIDGVPTVRQEVFSSINPSTIESVQVLKDASASSIYGSRASNGVIIVTTKTSLSGDEEISISFNSNFSVLSEKNQRYDMLNANERGRVLWEASVNDNSDPNEGYGEIYNFDWNEDYENPVLNNVEAEPFVGGDPNVPVGDTDWQNETYETGYVINNDLTISGGSEKAFALINLGYLDNSGILQHTGYERYSGKLNSRINLFKDKVRVGVNAQFYTSKETLASTDIGNAPTPGLAVNLAPTIPVYTSTGEFAGPLGSGYSDRNNPVYMQYINRWDNTDRTTLFGNIYAEIDLLENLTFRTSVGLDHYRSNFKDIEPTVQNGFITRSTNSLSHTIQDFSSLIFSNTLTYNLAIDDHRLEFLLGTESIENTLESTVASAQDFAVENESYFVLSAATGQRTNTGTISGDALFSQFGKINYGFSDKYLASLTLRRDGSSKFGSENRYAIFPAATVGWRISNEEFLRNNRTVNNLKIRAGYGVVGNQFIGDFARFGLYEARYGPVQQRYDQGAPFAQWYNVGTAYDLIGNNSGNLPAGFVSIQAANAGLRWEETKEVNIGVDFGFIDNAVTGSFDYFTRNTDGILIQPPIASAVGEGRAKWLNGASTRTNGWELNLSYSNTTDNAVSFAVSTNFGAFKDEITDLPDEAMTAYPGTVENSIIGHSQFSIFGYRTDGLFQSQEEVQSHPTGGVQIGNARPGGIRIVDVNNDGEISSDDREWLGTTLPSLEYGIRVDLGYRDFDFSVFGSGVAGRIGVDPYILYNNFVPGRENAGPGTLDAWSPSNTDTNVPSLSLVNNLTENSDYIFRNNSYFKLRNMQLGYSLPNNLVNRWAGMSGLRVYVQGENLLWVTPDGYIGSDPERTEINSIPVPTTYSVGFNINF</sequence>
<name>A0ABU3E396_9FLAO</name>
<dbReference type="InterPro" id="IPR012910">
    <property type="entry name" value="Plug_dom"/>
</dbReference>
<keyword evidence="2 7" id="KW-0813">Transport</keyword>
<keyword evidence="5 7" id="KW-0472">Membrane</keyword>
<comment type="similarity">
    <text evidence="7">Belongs to the TonB-dependent receptor family.</text>
</comment>
<comment type="caution">
    <text evidence="10">The sequence shown here is derived from an EMBL/GenBank/DDBJ whole genome shotgun (WGS) entry which is preliminary data.</text>
</comment>
<dbReference type="NCBIfam" id="TIGR04057">
    <property type="entry name" value="SusC_RagA_signa"/>
    <property type="match status" value="1"/>
</dbReference>
<keyword evidence="3 7" id="KW-1134">Transmembrane beta strand</keyword>
<keyword evidence="6 7" id="KW-0998">Cell outer membrane</keyword>
<reference evidence="10 11" key="1">
    <citation type="submission" date="2023-09" db="EMBL/GenBank/DDBJ databases">
        <authorList>
            <person name="Rey-Velasco X."/>
        </authorList>
    </citation>
    <scope>NUCLEOTIDE SEQUENCE [LARGE SCALE GENOMIC DNA]</scope>
    <source>
        <strain evidence="10 11">F188</strain>
    </source>
</reference>
<dbReference type="SUPFAM" id="SSF49464">
    <property type="entry name" value="Carboxypeptidase regulatory domain-like"/>
    <property type="match status" value="1"/>
</dbReference>
<dbReference type="InterPro" id="IPR037066">
    <property type="entry name" value="Plug_dom_sf"/>
</dbReference>
<dbReference type="Gene3D" id="2.170.130.10">
    <property type="entry name" value="TonB-dependent receptor, plug domain"/>
    <property type="match status" value="1"/>
</dbReference>
<dbReference type="Pfam" id="PF13715">
    <property type="entry name" value="CarbopepD_reg_2"/>
    <property type="match status" value="1"/>
</dbReference>
<gene>
    <name evidence="10" type="ORF">RM549_11535</name>
</gene>
<dbReference type="InterPro" id="IPR023997">
    <property type="entry name" value="TonB-dep_OMP_SusC/RagA_CS"/>
</dbReference>
<proteinExistence type="inferred from homology"/>
<evidence type="ECO:0000256" key="3">
    <source>
        <dbReference type="ARBA" id="ARBA00022452"/>
    </source>
</evidence>
<evidence type="ECO:0000259" key="9">
    <source>
        <dbReference type="Pfam" id="PF07715"/>
    </source>
</evidence>
<dbReference type="Gene3D" id="2.60.40.1120">
    <property type="entry name" value="Carboxypeptidase-like, regulatory domain"/>
    <property type="match status" value="1"/>
</dbReference>
<keyword evidence="4 7" id="KW-0812">Transmembrane</keyword>
<evidence type="ECO:0000256" key="6">
    <source>
        <dbReference type="ARBA" id="ARBA00023237"/>
    </source>
</evidence>
<dbReference type="InterPro" id="IPR023996">
    <property type="entry name" value="TonB-dep_OMP_SusC/RagA"/>
</dbReference>
<comment type="subcellular location">
    <subcellularLocation>
        <location evidence="1 7">Cell outer membrane</location>
        <topology evidence="1 7">Multi-pass membrane protein</topology>
    </subcellularLocation>
</comment>
<dbReference type="EMBL" id="JAVRHM010000012">
    <property type="protein sequence ID" value="MDT0690422.1"/>
    <property type="molecule type" value="Genomic_DNA"/>
</dbReference>
<evidence type="ECO:0000256" key="1">
    <source>
        <dbReference type="ARBA" id="ARBA00004571"/>
    </source>
</evidence>
<evidence type="ECO:0000256" key="4">
    <source>
        <dbReference type="ARBA" id="ARBA00022692"/>
    </source>
</evidence>
<dbReference type="Proteomes" id="UP001261624">
    <property type="component" value="Unassembled WGS sequence"/>
</dbReference>
<feature type="signal peptide" evidence="8">
    <location>
        <begin position="1"/>
        <end position="17"/>
    </location>
</feature>
<evidence type="ECO:0000313" key="10">
    <source>
        <dbReference type="EMBL" id="MDT0690422.1"/>
    </source>
</evidence>
<evidence type="ECO:0000256" key="2">
    <source>
        <dbReference type="ARBA" id="ARBA00022448"/>
    </source>
</evidence>
<organism evidence="10 11">
    <name type="scientific">Autumnicola patrickiae</name>
    <dbReference type="NCBI Taxonomy" id="3075591"/>
    <lineage>
        <taxon>Bacteria</taxon>
        <taxon>Pseudomonadati</taxon>
        <taxon>Bacteroidota</taxon>
        <taxon>Flavobacteriia</taxon>
        <taxon>Flavobacteriales</taxon>
        <taxon>Flavobacteriaceae</taxon>
        <taxon>Autumnicola</taxon>
    </lineage>
</organism>
<evidence type="ECO:0000256" key="8">
    <source>
        <dbReference type="SAM" id="SignalP"/>
    </source>
</evidence>
<dbReference type="PROSITE" id="PS52016">
    <property type="entry name" value="TONB_DEPENDENT_REC_3"/>
    <property type="match status" value="1"/>
</dbReference>